<dbReference type="OrthoDB" id="823268at2"/>
<dbReference type="PROSITE" id="PS51831">
    <property type="entry name" value="HD"/>
    <property type="match status" value="1"/>
</dbReference>
<dbReference type="Pfam" id="PF01966">
    <property type="entry name" value="HD"/>
    <property type="match status" value="1"/>
</dbReference>
<dbReference type="Proteomes" id="UP000315252">
    <property type="component" value="Unassembled WGS sequence"/>
</dbReference>
<dbReference type="InterPro" id="IPR006674">
    <property type="entry name" value="HD_domain"/>
</dbReference>
<gene>
    <name evidence="2" type="ORF">FKG95_21180</name>
</gene>
<organism evidence="2 3">
    <name type="scientific">Denitrobaculum tricleocarpae</name>
    <dbReference type="NCBI Taxonomy" id="2591009"/>
    <lineage>
        <taxon>Bacteria</taxon>
        <taxon>Pseudomonadati</taxon>
        <taxon>Pseudomonadota</taxon>
        <taxon>Alphaproteobacteria</taxon>
        <taxon>Rhodospirillales</taxon>
        <taxon>Rhodospirillaceae</taxon>
        <taxon>Denitrobaculum</taxon>
    </lineage>
</organism>
<feature type="domain" description="HD" evidence="1">
    <location>
        <begin position="27"/>
        <end position="120"/>
    </location>
</feature>
<evidence type="ECO:0000313" key="3">
    <source>
        <dbReference type="Proteomes" id="UP000315252"/>
    </source>
</evidence>
<dbReference type="RefSeq" id="WP_142898422.1">
    <property type="nucleotide sequence ID" value="NZ_ML660059.1"/>
</dbReference>
<dbReference type="SUPFAM" id="SSF109604">
    <property type="entry name" value="HD-domain/PDEase-like"/>
    <property type="match status" value="1"/>
</dbReference>
<keyword evidence="3" id="KW-1185">Reference proteome</keyword>
<dbReference type="EMBL" id="VHSH01000008">
    <property type="protein sequence ID" value="TQV76159.1"/>
    <property type="molecule type" value="Genomic_DNA"/>
</dbReference>
<accession>A0A545TG10</accession>
<dbReference type="CDD" id="cd00077">
    <property type="entry name" value="HDc"/>
    <property type="match status" value="1"/>
</dbReference>
<dbReference type="PANTHER" id="PTHR40202">
    <property type="match status" value="1"/>
</dbReference>
<evidence type="ECO:0000259" key="1">
    <source>
        <dbReference type="PROSITE" id="PS51831"/>
    </source>
</evidence>
<dbReference type="AlphaFoldDB" id="A0A545TG10"/>
<name>A0A545TG10_9PROT</name>
<sequence length="190" mass="20775">MEKPFELMRDIYENGGGQLYDAEAVTQLQHGLQSAALAERSGAPSHLIVAALLHDIGHLLNGDERGAAERGEDALHESCGAAFLSRWFRDEVTEAIRHHVAAKRYLVTAEPGYAEILSPASVRSLELQGGAFSAAEAEAWYRQPGAADAVELRRWDDAAKDVAAVVPGFEAYKEHIESVLKLDRPELKET</sequence>
<dbReference type="Gene3D" id="1.10.3210.10">
    <property type="entry name" value="Hypothetical protein af1432"/>
    <property type="match status" value="1"/>
</dbReference>
<reference evidence="2 3" key="1">
    <citation type="submission" date="2019-06" db="EMBL/GenBank/DDBJ databases">
        <title>Whole genome sequence for Rhodospirillaceae sp. R148.</title>
        <authorList>
            <person name="Wang G."/>
        </authorList>
    </citation>
    <scope>NUCLEOTIDE SEQUENCE [LARGE SCALE GENOMIC DNA]</scope>
    <source>
        <strain evidence="2 3">R148</strain>
    </source>
</reference>
<comment type="caution">
    <text evidence="2">The sequence shown here is derived from an EMBL/GenBank/DDBJ whole genome shotgun (WGS) entry which is preliminary data.</text>
</comment>
<protein>
    <submittedName>
        <fullName evidence="2">HD domain-containing protein</fullName>
    </submittedName>
</protein>
<dbReference type="PANTHER" id="PTHR40202:SF1">
    <property type="entry name" value="HD DOMAIN-CONTAINING PROTEIN"/>
    <property type="match status" value="1"/>
</dbReference>
<dbReference type="InterPro" id="IPR052567">
    <property type="entry name" value="OP_Dioxygenase"/>
</dbReference>
<proteinExistence type="predicted"/>
<dbReference type="InterPro" id="IPR003607">
    <property type="entry name" value="HD/PDEase_dom"/>
</dbReference>
<evidence type="ECO:0000313" key="2">
    <source>
        <dbReference type="EMBL" id="TQV76159.1"/>
    </source>
</evidence>